<organism evidence="1 2">
    <name type="scientific">Dryococelus australis</name>
    <dbReference type="NCBI Taxonomy" id="614101"/>
    <lineage>
        <taxon>Eukaryota</taxon>
        <taxon>Metazoa</taxon>
        <taxon>Ecdysozoa</taxon>
        <taxon>Arthropoda</taxon>
        <taxon>Hexapoda</taxon>
        <taxon>Insecta</taxon>
        <taxon>Pterygota</taxon>
        <taxon>Neoptera</taxon>
        <taxon>Polyneoptera</taxon>
        <taxon>Phasmatodea</taxon>
        <taxon>Verophasmatodea</taxon>
        <taxon>Anareolatae</taxon>
        <taxon>Phasmatidae</taxon>
        <taxon>Eurycanthinae</taxon>
        <taxon>Dryococelus</taxon>
    </lineage>
</organism>
<accession>A0ABQ9GF71</accession>
<sequence length="69" mass="8084">MLFLLLQIRNMDQTPVLFDMSQIIQFQKKLSCNAGNNCPHLLFKLKTLPKRQYLCGIHGFKRMGGWTEK</sequence>
<reference evidence="1 2" key="1">
    <citation type="submission" date="2023-02" db="EMBL/GenBank/DDBJ databases">
        <title>LHISI_Scaffold_Assembly.</title>
        <authorList>
            <person name="Stuart O.P."/>
            <person name="Cleave R."/>
            <person name="Magrath M.J.L."/>
            <person name="Mikheyev A.S."/>
        </authorList>
    </citation>
    <scope>NUCLEOTIDE SEQUENCE [LARGE SCALE GENOMIC DNA]</scope>
    <source>
        <strain evidence="1">Daus_M_001</strain>
        <tissue evidence="1">Leg muscle</tissue>
    </source>
</reference>
<evidence type="ECO:0000313" key="2">
    <source>
        <dbReference type="Proteomes" id="UP001159363"/>
    </source>
</evidence>
<proteinExistence type="predicted"/>
<name>A0ABQ9GF71_9NEOP</name>
<dbReference type="EMBL" id="JARBHB010000013">
    <property type="protein sequence ID" value="KAJ8870132.1"/>
    <property type="molecule type" value="Genomic_DNA"/>
</dbReference>
<protein>
    <submittedName>
        <fullName evidence="1">Uncharacterized protein</fullName>
    </submittedName>
</protein>
<evidence type="ECO:0000313" key="1">
    <source>
        <dbReference type="EMBL" id="KAJ8870132.1"/>
    </source>
</evidence>
<comment type="caution">
    <text evidence="1">The sequence shown here is derived from an EMBL/GenBank/DDBJ whole genome shotgun (WGS) entry which is preliminary data.</text>
</comment>
<dbReference type="Proteomes" id="UP001159363">
    <property type="component" value="Chromosome 12"/>
</dbReference>
<keyword evidence="2" id="KW-1185">Reference proteome</keyword>
<gene>
    <name evidence="1" type="ORF">PR048_029144</name>
</gene>